<reference evidence="4 5" key="1">
    <citation type="submission" date="2018-11" db="EMBL/GenBank/DDBJ databases">
        <authorList>
            <person name="Li F."/>
        </authorList>
    </citation>
    <scope>NUCLEOTIDE SEQUENCE [LARGE SCALE GENOMIC DNA]</scope>
    <source>
        <strain evidence="4 5">YS17T</strain>
    </source>
</reference>
<dbReference type="RefSeq" id="WP_124236710.1">
    <property type="nucleotide sequence ID" value="NZ_JBHUFI010000016.1"/>
</dbReference>
<dbReference type="Gene3D" id="1.10.357.10">
    <property type="entry name" value="Tetracycline Repressor, domain 2"/>
    <property type="match status" value="1"/>
</dbReference>
<sequence length="217" mass="23338">MPYRETDATRRRAEERRAGLLRAARELVARHGFAGAKITAIAQECGTSVGLVYTYFDNRDELLATVFRESASHELTAVRSATAAADPAAHARLDAFIRTFAGRALRGRQLAWSLLFEPVSPIVEAERLTYRRAYVDLAESILRDGIADGTFAPQNVGLSGAALIGAISESLVGRLNPVGYDGLDALEDAVIVDAIVTFCCRALGASTSVPTSRQETP</sequence>
<dbReference type="SUPFAM" id="SSF46689">
    <property type="entry name" value="Homeodomain-like"/>
    <property type="match status" value="1"/>
</dbReference>
<dbReference type="InterPro" id="IPR050109">
    <property type="entry name" value="HTH-type_TetR-like_transc_reg"/>
</dbReference>
<proteinExistence type="predicted"/>
<dbReference type="InterPro" id="IPR001647">
    <property type="entry name" value="HTH_TetR"/>
</dbReference>
<evidence type="ECO:0000313" key="5">
    <source>
        <dbReference type="Proteomes" id="UP000275225"/>
    </source>
</evidence>
<dbReference type="Pfam" id="PF00440">
    <property type="entry name" value="TetR_N"/>
    <property type="match status" value="1"/>
</dbReference>
<dbReference type="PANTHER" id="PTHR30055">
    <property type="entry name" value="HTH-TYPE TRANSCRIPTIONAL REGULATOR RUTR"/>
    <property type="match status" value="1"/>
</dbReference>
<evidence type="ECO:0000313" key="4">
    <source>
        <dbReference type="EMBL" id="RQN08024.1"/>
    </source>
</evidence>
<dbReference type="GO" id="GO:0003700">
    <property type="term" value="F:DNA-binding transcription factor activity"/>
    <property type="evidence" value="ECO:0007669"/>
    <property type="project" value="TreeGrafter"/>
</dbReference>
<dbReference type="InterPro" id="IPR009057">
    <property type="entry name" value="Homeodomain-like_sf"/>
</dbReference>
<feature type="domain" description="HTH tetR-type" evidence="3">
    <location>
        <begin position="14"/>
        <end position="74"/>
    </location>
</feature>
<protein>
    <submittedName>
        <fullName evidence="4">TetR/AcrR family transcriptional regulator</fullName>
    </submittedName>
</protein>
<evidence type="ECO:0000256" key="2">
    <source>
        <dbReference type="PROSITE-ProRule" id="PRU00335"/>
    </source>
</evidence>
<gene>
    <name evidence="4" type="ORF">EHW97_08325</name>
</gene>
<dbReference type="Gene3D" id="1.10.10.60">
    <property type="entry name" value="Homeodomain-like"/>
    <property type="match status" value="1"/>
</dbReference>
<dbReference type="Proteomes" id="UP000275225">
    <property type="component" value="Unassembled WGS sequence"/>
</dbReference>
<name>A0A3N6YDY7_9ACTN</name>
<organism evidence="4 5">
    <name type="scientific">Aeromicrobium camelliae</name>
    <dbReference type="NCBI Taxonomy" id="1538144"/>
    <lineage>
        <taxon>Bacteria</taxon>
        <taxon>Bacillati</taxon>
        <taxon>Actinomycetota</taxon>
        <taxon>Actinomycetes</taxon>
        <taxon>Propionibacteriales</taxon>
        <taxon>Nocardioidaceae</taxon>
        <taxon>Aeromicrobium</taxon>
    </lineage>
</organism>
<dbReference type="PROSITE" id="PS50977">
    <property type="entry name" value="HTH_TETR_2"/>
    <property type="match status" value="1"/>
</dbReference>
<keyword evidence="5" id="KW-1185">Reference proteome</keyword>
<evidence type="ECO:0000256" key="1">
    <source>
        <dbReference type="ARBA" id="ARBA00023125"/>
    </source>
</evidence>
<accession>A0A3N6YDY7</accession>
<dbReference type="GO" id="GO:0000976">
    <property type="term" value="F:transcription cis-regulatory region binding"/>
    <property type="evidence" value="ECO:0007669"/>
    <property type="project" value="TreeGrafter"/>
</dbReference>
<comment type="caution">
    <text evidence="4">The sequence shown here is derived from an EMBL/GenBank/DDBJ whole genome shotgun (WGS) entry which is preliminary data.</text>
</comment>
<dbReference type="PRINTS" id="PR00455">
    <property type="entry name" value="HTHTETR"/>
</dbReference>
<evidence type="ECO:0000259" key="3">
    <source>
        <dbReference type="PROSITE" id="PS50977"/>
    </source>
</evidence>
<dbReference type="InterPro" id="IPR036271">
    <property type="entry name" value="Tet_transcr_reg_TetR-rel_C_sf"/>
</dbReference>
<dbReference type="SUPFAM" id="SSF48498">
    <property type="entry name" value="Tetracyclin repressor-like, C-terminal domain"/>
    <property type="match status" value="1"/>
</dbReference>
<keyword evidence="1 2" id="KW-0238">DNA-binding</keyword>
<dbReference type="EMBL" id="RQJX01000009">
    <property type="protein sequence ID" value="RQN08024.1"/>
    <property type="molecule type" value="Genomic_DNA"/>
</dbReference>
<dbReference type="AlphaFoldDB" id="A0A3N6YDY7"/>
<dbReference type="OrthoDB" id="63332at2"/>
<feature type="DNA-binding region" description="H-T-H motif" evidence="2">
    <location>
        <begin position="37"/>
        <end position="56"/>
    </location>
</feature>
<dbReference type="PANTHER" id="PTHR30055:SF226">
    <property type="entry name" value="HTH-TYPE TRANSCRIPTIONAL REGULATOR PKSA"/>
    <property type="match status" value="1"/>
</dbReference>